<dbReference type="EMBL" id="ML977565">
    <property type="protein sequence ID" value="KAF2004848.1"/>
    <property type="molecule type" value="Genomic_DNA"/>
</dbReference>
<keyword evidence="1" id="KW-0732">Signal</keyword>
<evidence type="ECO:0000313" key="2">
    <source>
        <dbReference type="EMBL" id="KAF2004848.1"/>
    </source>
</evidence>
<evidence type="ECO:0008006" key="4">
    <source>
        <dbReference type="Google" id="ProtNLM"/>
    </source>
</evidence>
<keyword evidence="3" id="KW-1185">Reference proteome</keyword>
<gene>
    <name evidence="2" type="ORF">P154DRAFT_20639</name>
</gene>
<evidence type="ECO:0000256" key="1">
    <source>
        <dbReference type="SAM" id="SignalP"/>
    </source>
</evidence>
<dbReference type="AlphaFoldDB" id="A0A6A5WUR7"/>
<sequence length="83" mass="9241">MNIPLLWLGRCHNLANIFACCFFSLVPHHSTTLAPLCSQFAFLVATWGDRRSRMKKKKPCSPCRKAVMNALLASNAMQLPPAP</sequence>
<evidence type="ECO:0000313" key="3">
    <source>
        <dbReference type="Proteomes" id="UP000799779"/>
    </source>
</evidence>
<dbReference type="Proteomes" id="UP000799779">
    <property type="component" value="Unassembled WGS sequence"/>
</dbReference>
<protein>
    <recommendedName>
        <fullName evidence="4">Secreted protein</fullName>
    </recommendedName>
</protein>
<feature type="signal peptide" evidence="1">
    <location>
        <begin position="1"/>
        <end position="19"/>
    </location>
</feature>
<accession>A0A6A5WUR7</accession>
<reference evidence="2" key="1">
    <citation type="journal article" date="2020" name="Stud. Mycol.">
        <title>101 Dothideomycetes genomes: a test case for predicting lifestyles and emergence of pathogens.</title>
        <authorList>
            <person name="Haridas S."/>
            <person name="Albert R."/>
            <person name="Binder M."/>
            <person name="Bloem J."/>
            <person name="Labutti K."/>
            <person name="Salamov A."/>
            <person name="Andreopoulos B."/>
            <person name="Baker S."/>
            <person name="Barry K."/>
            <person name="Bills G."/>
            <person name="Bluhm B."/>
            <person name="Cannon C."/>
            <person name="Castanera R."/>
            <person name="Culley D."/>
            <person name="Daum C."/>
            <person name="Ezra D."/>
            <person name="Gonzalez J."/>
            <person name="Henrissat B."/>
            <person name="Kuo A."/>
            <person name="Liang C."/>
            <person name="Lipzen A."/>
            <person name="Lutzoni F."/>
            <person name="Magnuson J."/>
            <person name="Mondo S."/>
            <person name="Nolan M."/>
            <person name="Ohm R."/>
            <person name="Pangilinan J."/>
            <person name="Park H.-J."/>
            <person name="Ramirez L."/>
            <person name="Alfaro M."/>
            <person name="Sun H."/>
            <person name="Tritt A."/>
            <person name="Yoshinaga Y."/>
            <person name="Zwiers L.-H."/>
            <person name="Turgeon B."/>
            <person name="Goodwin S."/>
            <person name="Spatafora J."/>
            <person name="Crous P."/>
            <person name="Grigoriev I."/>
        </authorList>
    </citation>
    <scope>NUCLEOTIDE SEQUENCE</scope>
    <source>
        <strain evidence="2">CBS 123094</strain>
    </source>
</reference>
<organism evidence="2 3">
    <name type="scientific">Amniculicola lignicola CBS 123094</name>
    <dbReference type="NCBI Taxonomy" id="1392246"/>
    <lineage>
        <taxon>Eukaryota</taxon>
        <taxon>Fungi</taxon>
        <taxon>Dikarya</taxon>
        <taxon>Ascomycota</taxon>
        <taxon>Pezizomycotina</taxon>
        <taxon>Dothideomycetes</taxon>
        <taxon>Pleosporomycetidae</taxon>
        <taxon>Pleosporales</taxon>
        <taxon>Amniculicolaceae</taxon>
        <taxon>Amniculicola</taxon>
    </lineage>
</organism>
<name>A0A6A5WUR7_9PLEO</name>
<proteinExistence type="predicted"/>
<feature type="chain" id="PRO_5025549779" description="Secreted protein" evidence="1">
    <location>
        <begin position="20"/>
        <end position="83"/>
    </location>
</feature>